<dbReference type="InterPro" id="IPR000014">
    <property type="entry name" value="PAS"/>
</dbReference>
<proteinExistence type="predicted"/>
<dbReference type="PRINTS" id="PR00344">
    <property type="entry name" value="BCTRLSENSOR"/>
</dbReference>
<sequence>MPQPENKTSNSITFSLFQGGGEMGALMRAYDWDNHPLGNPETWPQSLQTNIRLLLHSDFPMFIWWSEDFYMFHNDAYLPALGNKHPKALGASARIMWAEIWDQLGKVAEGIMQDANPFYAENLLVLMDRKGFIEETYWTFSYSPAFNDAGQVEGIFCACFEVTNTLLSQRRLKTLKDISDATAQVHQLEEACQSMCEIIDANQSDIPFSMIYLLNATGSEARLVGMAGDVRPEVAPVLINMNDLEGQDNCPLAKVFQTKKMILIDQQMRNNALQEGLTNTNQVAIHPVFRPGLDQVIGFFISGISPRLEYNSDYQNFHRLLIGHIATSITSLQAREELIHQQQFLQDVFQQAPVGITIMRGPQYIIDLANPEVCEIWGRKPEEVLGKPVIEAIPEAGEQGFISLLDQVVNTGQPFIANELPVVLERNGEMEQTYLDFLYHPMRDSQGFVSGVIAVAINISEQVKSRREIETINRQLLTINADLDNFVYSASHDLKAPISNIEGLMVALEEYLPAETLSSEMVQRLISMIKTSIDRFKRAVSDLTEVAKLQRDTGEDITVVDLPEVVAEVCLDFEPIIEAMGARIETDFSDGIIRFSAKNIRSIIYNLLSNALKYSSPDRPPHIRFRTERTPEYTILTVSDNGLGMDMADKDKIFSMFKRLHDHVEGSGVGLYIVKKIVENAGGSIEVESKLGEGTTFKINFKH</sequence>
<dbReference type="Pfam" id="PF08448">
    <property type="entry name" value="PAS_4"/>
    <property type="match status" value="1"/>
</dbReference>
<organism evidence="9 10">
    <name type="scientific">Pontibacter ruber</name>
    <dbReference type="NCBI Taxonomy" id="1343895"/>
    <lineage>
        <taxon>Bacteria</taxon>
        <taxon>Pseudomonadati</taxon>
        <taxon>Bacteroidota</taxon>
        <taxon>Cytophagia</taxon>
        <taxon>Cytophagales</taxon>
        <taxon>Hymenobacteraceae</taxon>
        <taxon>Pontibacter</taxon>
    </lineage>
</organism>
<gene>
    <name evidence="9" type="ORF">ACFSKP_12925</name>
</gene>
<keyword evidence="9" id="KW-0067">ATP-binding</keyword>
<protein>
    <recommendedName>
        <fullName evidence="2">histidine kinase</fullName>
        <ecNumber evidence="2">2.7.13.3</ecNumber>
    </recommendedName>
</protein>
<dbReference type="EMBL" id="JBHUIM010000002">
    <property type="protein sequence ID" value="MFD2247166.1"/>
    <property type="molecule type" value="Genomic_DNA"/>
</dbReference>
<dbReference type="Pfam" id="PF02518">
    <property type="entry name" value="HATPase_c"/>
    <property type="match status" value="1"/>
</dbReference>
<reference evidence="10" key="1">
    <citation type="journal article" date="2019" name="Int. J. Syst. Evol. Microbiol.">
        <title>The Global Catalogue of Microorganisms (GCM) 10K type strain sequencing project: providing services to taxonomists for standard genome sequencing and annotation.</title>
        <authorList>
            <consortium name="The Broad Institute Genomics Platform"/>
            <consortium name="The Broad Institute Genome Sequencing Center for Infectious Disease"/>
            <person name="Wu L."/>
            <person name="Ma J."/>
        </authorList>
    </citation>
    <scope>NUCLEOTIDE SEQUENCE [LARGE SCALE GENOMIC DNA]</scope>
    <source>
        <strain evidence="10">CGMCC 4.1782</strain>
    </source>
</reference>
<dbReference type="InterPro" id="IPR004358">
    <property type="entry name" value="Sig_transdc_His_kin-like_C"/>
</dbReference>
<dbReference type="PANTHER" id="PTHR43304:SF1">
    <property type="entry name" value="PAC DOMAIN-CONTAINING PROTEIN"/>
    <property type="match status" value="1"/>
</dbReference>
<evidence type="ECO:0000256" key="5">
    <source>
        <dbReference type="ARBA" id="ARBA00022777"/>
    </source>
</evidence>
<dbReference type="Gene3D" id="1.10.287.130">
    <property type="match status" value="1"/>
</dbReference>
<comment type="catalytic activity">
    <reaction evidence="1">
        <text>ATP + protein L-histidine = ADP + protein N-phospho-L-histidine.</text>
        <dbReference type="EC" id="2.7.13.3"/>
    </reaction>
</comment>
<dbReference type="Proteomes" id="UP001597374">
    <property type="component" value="Unassembled WGS sequence"/>
</dbReference>
<evidence type="ECO:0000256" key="1">
    <source>
        <dbReference type="ARBA" id="ARBA00000085"/>
    </source>
</evidence>
<comment type="caution">
    <text evidence="9">The sequence shown here is derived from an EMBL/GenBank/DDBJ whole genome shotgun (WGS) entry which is preliminary data.</text>
</comment>
<dbReference type="InterPro" id="IPR052162">
    <property type="entry name" value="Sensor_kinase/Photoreceptor"/>
</dbReference>
<dbReference type="PANTHER" id="PTHR43304">
    <property type="entry name" value="PHYTOCHROME-LIKE PROTEIN CPH1"/>
    <property type="match status" value="1"/>
</dbReference>
<feature type="domain" description="PAC" evidence="8">
    <location>
        <begin position="416"/>
        <end position="471"/>
    </location>
</feature>
<dbReference type="SMART" id="SM00387">
    <property type="entry name" value="HATPase_c"/>
    <property type="match status" value="1"/>
</dbReference>
<evidence type="ECO:0000256" key="3">
    <source>
        <dbReference type="ARBA" id="ARBA00022553"/>
    </source>
</evidence>
<dbReference type="PROSITE" id="PS50109">
    <property type="entry name" value="HIS_KIN"/>
    <property type="match status" value="1"/>
</dbReference>
<dbReference type="GO" id="GO:0005524">
    <property type="term" value="F:ATP binding"/>
    <property type="evidence" value="ECO:0007669"/>
    <property type="project" value="UniProtKB-KW"/>
</dbReference>
<dbReference type="InterPro" id="IPR005467">
    <property type="entry name" value="His_kinase_dom"/>
</dbReference>
<evidence type="ECO:0000259" key="8">
    <source>
        <dbReference type="PROSITE" id="PS50113"/>
    </source>
</evidence>
<dbReference type="CDD" id="cd00130">
    <property type="entry name" value="PAS"/>
    <property type="match status" value="1"/>
</dbReference>
<evidence type="ECO:0000256" key="2">
    <source>
        <dbReference type="ARBA" id="ARBA00012438"/>
    </source>
</evidence>
<dbReference type="NCBIfam" id="TIGR00229">
    <property type="entry name" value="sensory_box"/>
    <property type="match status" value="1"/>
</dbReference>
<dbReference type="SMART" id="SM00388">
    <property type="entry name" value="HisKA"/>
    <property type="match status" value="1"/>
</dbReference>
<evidence type="ECO:0000259" key="7">
    <source>
        <dbReference type="PROSITE" id="PS50112"/>
    </source>
</evidence>
<evidence type="ECO:0000313" key="10">
    <source>
        <dbReference type="Proteomes" id="UP001597374"/>
    </source>
</evidence>
<evidence type="ECO:0000256" key="4">
    <source>
        <dbReference type="ARBA" id="ARBA00022679"/>
    </source>
</evidence>
<dbReference type="SMART" id="SM00091">
    <property type="entry name" value="PAS"/>
    <property type="match status" value="1"/>
</dbReference>
<dbReference type="SUPFAM" id="SSF55781">
    <property type="entry name" value="GAF domain-like"/>
    <property type="match status" value="1"/>
</dbReference>
<dbReference type="Pfam" id="PF00512">
    <property type="entry name" value="HisKA"/>
    <property type="match status" value="1"/>
</dbReference>
<dbReference type="PROSITE" id="PS50113">
    <property type="entry name" value="PAC"/>
    <property type="match status" value="1"/>
</dbReference>
<evidence type="ECO:0000259" key="6">
    <source>
        <dbReference type="PROSITE" id="PS50109"/>
    </source>
</evidence>
<dbReference type="Gene3D" id="3.30.565.10">
    <property type="entry name" value="Histidine kinase-like ATPase, C-terminal domain"/>
    <property type="match status" value="1"/>
</dbReference>
<dbReference type="InterPro" id="IPR036890">
    <property type="entry name" value="HATPase_C_sf"/>
</dbReference>
<dbReference type="Gene3D" id="3.30.450.20">
    <property type="entry name" value="PAS domain"/>
    <property type="match status" value="2"/>
</dbReference>
<dbReference type="InterPro" id="IPR003594">
    <property type="entry name" value="HATPase_dom"/>
</dbReference>
<name>A0ABW5CXI4_9BACT</name>
<dbReference type="SUPFAM" id="SSF47384">
    <property type="entry name" value="Homodimeric domain of signal transducing histidine kinase"/>
    <property type="match status" value="1"/>
</dbReference>
<dbReference type="InterPro" id="IPR035965">
    <property type="entry name" value="PAS-like_dom_sf"/>
</dbReference>
<evidence type="ECO:0000313" key="9">
    <source>
        <dbReference type="EMBL" id="MFD2247166.1"/>
    </source>
</evidence>
<dbReference type="CDD" id="cd00082">
    <property type="entry name" value="HisKA"/>
    <property type="match status" value="1"/>
</dbReference>
<dbReference type="InterPro" id="IPR036097">
    <property type="entry name" value="HisK_dim/P_sf"/>
</dbReference>
<dbReference type="InterPro" id="IPR013656">
    <property type="entry name" value="PAS_4"/>
</dbReference>
<dbReference type="InterPro" id="IPR003661">
    <property type="entry name" value="HisK_dim/P_dom"/>
</dbReference>
<feature type="domain" description="Histidine kinase" evidence="6">
    <location>
        <begin position="489"/>
        <end position="703"/>
    </location>
</feature>
<dbReference type="SUPFAM" id="SSF55874">
    <property type="entry name" value="ATPase domain of HSP90 chaperone/DNA topoisomerase II/histidine kinase"/>
    <property type="match status" value="1"/>
</dbReference>
<keyword evidence="5" id="KW-0418">Kinase</keyword>
<keyword evidence="4" id="KW-0808">Transferase</keyword>
<dbReference type="SUPFAM" id="SSF55785">
    <property type="entry name" value="PYP-like sensor domain (PAS domain)"/>
    <property type="match status" value="1"/>
</dbReference>
<dbReference type="EC" id="2.7.13.3" evidence="2"/>
<keyword evidence="3" id="KW-0597">Phosphoprotein</keyword>
<dbReference type="InterPro" id="IPR000700">
    <property type="entry name" value="PAS-assoc_C"/>
</dbReference>
<keyword evidence="9" id="KW-0547">Nucleotide-binding</keyword>
<accession>A0ABW5CXI4</accession>
<dbReference type="PROSITE" id="PS50112">
    <property type="entry name" value="PAS"/>
    <property type="match status" value="1"/>
</dbReference>
<dbReference type="RefSeq" id="WP_250430102.1">
    <property type="nucleotide sequence ID" value="NZ_JALPRR010000003.1"/>
</dbReference>
<keyword evidence="10" id="KW-1185">Reference proteome</keyword>
<feature type="domain" description="PAS" evidence="7">
    <location>
        <begin position="341"/>
        <end position="412"/>
    </location>
</feature>